<dbReference type="GO" id="GO:0003677">
    <property type="term" value="F:DNA binding"/>
    <property type="evidence" value="ECO:0007669"/>
    <property type="project" value="InterPro"/>
</dbReference>
<feature type="coiled-coil region" evidence="1">
    <location>
        <begin position="404"/>
        <end position="477"/>
    </location>
</feature>
<feature type="domain" description="Resolvase/invertase-type recombinase catalytic" evidence="2">
    <location>
        <begin position="21"/>
        <end position="178"/>
    </location>
</feature>
<dbReference type="InterPro" id="IPR011109">
    <property type="entry name" value="DNA_bind_recombinase_dom"/>
</dbReference>
<keyword evidence="1" id="KW-0175">Coiled coil</keyword>
<dbReference type="CDD" id="cd00338">
    <property type="entry name" value="Ser_Recombinase"/>
    <property type="match status" value="1"/>
</dbReference>
<evidence type="ECO:0000256" key="1">
    <source>
        <dbReference type="SAM" id="Coils"/>
    </source>
</evidence>
<evidence type="ECO:0000259" key="2">
    <source>
        <dbReference type="PROSITE" id="PS51736"/>
    </source>
</evidence>
<dbReference type="Pfam" id="PF07508">
    <property type="entry name" value="Recombinase"/>
    <property type="match status" value="1"/>
</dbReference>
<reference evidence="4 5" key="1">
    <citation type="submission" date="2020-08" db="EMBL/GenBank/DDBJ databases">
        <title>Genomic Encyclopedia of Type Strains, Phase IV (KMG-IV): sequencing the most valuable type-strain genomes for metagenomic binning, comparative biology and taxonomic classification.</title>
        <authorList>
            <person name="Goeker M."/>
        </authorList>
    </citation>
    <scope>NUCLEOTIDE SEQUENCE [LARGE SCALE GENOMIC DNA]</scope>
    <source>
        <strain evidence="4 5">DSM 17075</strain>
    </source>
</reference>
<dbReference type="InterPro" id="IPR050639">
    <property type="entry name" value="SSR_resolvase"/>
</dbReference>
<dbReference type="SMART" id="SM00857">
    <property type="entry name" value="Resolvase"/>
    <property type="match status" value="1"/>
</dbReference>
<dbReference type="GO" id="GO:0000150">
    <property type="term" value="F:DNA strand exchange activity"/>
    <property type="evidence" value="ECO:0007669"/>
    <property type="project" value="InterPro"/>
</dbReference>
<dbReference type="AlphaFoldDB" id="A0A840DYW6"/>
<dbReference type="PROSITE" id="PS51737">
    <property type="entry name" value="RECOMBINASE_DNA_BIND"/>
    <property type="match status" value="1"/>
</dbReference>
<dbReference type="Gene3D" id="3.90.1750.20">
    <property type="entry name" value="Putative Large Serine Recombinase, Chain B, Domain 2"/>
    <property type="match status" value="1"/>
</dbReference>
<comment type="caution">
    <text evidence="4">The sequence shown here is derived from an EMBL/GenBank/DDBJ whole genome shotgun (WGS) entry which is preliminary data.</text>
</comment>
<dbReference type="SUPFAM" id="SSF53041">
    <property type="entry name" value="Resolvase-like"/>
    <property type="match status" value="1"/>
</dbReference>
<dbReference type="PROSITE" id="PS51736">
    <property type="entry name" value="RECOMBINASES_3"/>
    <property type="match status" value="1"/>
</dbReference>
<protein>
    <submittedName>
        <fullName evidence="4">DNA invertase Pin-like site-specific DNA recombinase</fullName>
    </submittedName>
</protein>
<accession>A0A840DYW6</accession>
<dbReference type="PANTHER" id="PTHR30461">
    <property type="entry name" value="DNA-INVERTASE FROM LAMBDOID PROPHAGE"/>
    <property type="match status" value="1"/>
</dbReference>
<evidence type="ECO:0000313" key="4">
    <source>
        <dbReference type="EMBL" id="MBB4074709.1"/>
    </source>
</evidence>
<sequence length="530" mass="61888">MYGWFYNSVEVIFMYRPTNLDVFIYLRKSRKDIEEEKKAAESGASYDTLQRHRDTLLAVVRKEGHNIIDIFEEVVSGESIAERPEIQKLLREVESGVADAVLVMDIDRLGRGDMLDQGILDRTFRYSGTKIITPTEVYDPESETWELVFGIKSLVAREELKTITKRMQRGRRASAAEGKSISKKPPYGYLRDDNLKLYPDPETAWVVVKIFEMMRDGHGRQAIAAELDKLGVKPPDGKRSFWSPSSITAIVKNEVYMGHIIWGKVKYVKQNGKYKRKKMPPERWHVKENAHEPLVSKELWEAANKAHTARWRPSTVESKVLANPLAGLLKCEVCGYTMWYQPRKDRPNALIRCANPKCKGVQKGALLPLVEERILQSLAEFVDQFEVQEQMLEKREKQSVIPLRQKALEKKEKELRELNVQKNNLHDFLERGIYTIEVFLERQQNIVARMKQTQEEIEQLKQEIEKEQLKEKNINEYIPTVKKVLEAYHRTDDVEKKNRLLKSVLEKATYLRKPEWTKKDQFIIQIYPKI</sequence>
<proteinExistence type="predicted"/>
<dbReference type="Proteomes" id="UP000559598">
    <property type="component" value="Unassembled WGS sequence"/>
</dbReference>
<dbReference type="Pfam" id="PF00239">
    <property type="entry name" value="Resolvase"/>
    <property type="match status" value="1"/>
</dbReference>
<dbReference type="InterPro" id="IPR006119">
    <property type="entry name" value="Resolv_N"/>
</dbReference>
<evidence type="ECO:0000313" key="5">
    <source>
        <dbReference type="Proteomes" id="UP000559598"/>
    </source>
</evidence>
<keyword evidence="5" id="KW-1185">Reference proteome</keyword>
<dbReference type="InterPro" id="IPR036162">
    <property type="entry name" value="Resolvase-like_N_sf"/>
</dbReference>
<feature type="domain" description="Recombinase" evidence="3">
    <location>
        <begin position="186"/>
        <end position="313"/>
    </location>
</feature>
<dbReference type="InterPro" id="IPR038109">
    <property type="entry name" value="DNA_bind_recomb_sf"/>
</dbReference>
<dbReference type="Gene3D" id="3.40.50.1390">
    <property type="entry name" value="Resolvase, N-terminal catalytic domain"/>
    <property type="match status" value="1"/>
</dbReference>
<dbReference type="EMBL" id="JACIDE010000018">
    <property type="protein sequence ID" value="MBB4074709.1"/>
    <property type="molecule type" value="Genomic_DNA"/>
</dbReference>
<organism evidence="4 5">
    <name type="scientific">Anoxybacteroides voinovskiense</name>
    <dbReference type="NCBI Taxonomy" id="230470"/>
    <lineage>
        <taxon>Bacteria</taxon>
        <taxon>Bacillati</taxon>
        <taxon>Bacillota</taxon>
        <taxon>Bacilli</taxon>
        <taxon>Bacillales</taxon>
        <taxon>Anoxybacillaceae</taxon>
        <taxon>Anoxybacteroides</taxon>
    </lineage>
</organism>
<evidence type="ECO:0000259" key="3">
    <source>
        <dbReference type="PROSITE" id="PS51737"/>
    </source>
</evidence>
<gene>
    <name evidence="4" type="ORF">GGR02_002476</name>
</gene>
<name>A0A840DYW6_9BACL</name>
<dbReference type="PANTHER" id="PTHR30461:SF23">
    <property type="entry name" value="DNA RECOMBINASE-RELATED"/>
    <property type="match status" value="1"/>
</dbReference>